<feature type="domain" description="TonB-dependent receptor-like beta-barrel" evidence="16">
    <location>
        <begin position="239"/>
        <end position="657"/>
    </location>
</feature>
<dbReference type="InterPro" id="IPR039426">
    <property type="entry name" value="TonB-dep_rcpt-like"/>
</dbReference>
<keyword evidence="8" id="KW-0406">Ion transport</keyword>
<evidence type="ECO:0000256" key="15">
    <source>
        <dbReference type="SAM" id="SignalP"/>
    </source>
</evidence>
<evidence type="ECO:0000256" key="6">
    <source>
        <dbReference type="ARBA" id="ARBA00022729"/>
    </source>
</evidence>
<dbReference type="RefSeq" id="WP_119917896.1">
    <property type="nucleotide sequence ID" value="NZ_QYYA01000002.1"/>
</dbReference>
<keyword evidence="18" id="KW-0675">Receptor</keyword>
<evidence type="ECO:0000256" key="13">
    <source>
        <dbReference type="PROSITE-ProRule" id="PRU10144"/>
    </source>
</evidence>
<dbReference type="GO" id="GO:0009279">
    <property type="term" value="C:cell outer membrane"/>
    <property type="evidence" value="ECO:0007669"/>
    <property type="project" value="UniProtKB-SubCell"/>
</dbReference>
<dbReference type="AlphaFoldDB" id="A0A418XZU8"/>
<evidence type="ECO:0000256" key="2">
    <source>
        <dbReference type="ARBA" id="ARBA00022448"/>
    </source>
</evidence>
<proteinExistence type="inferred from homology"/>
<comment type="similarity">
    <text evidence="12 14">Belongs to the TonB-dependent receptor family.</text>
</comment>
<evidence type="ECO:0000256" key="8">
    <source>
        <dbReference type="ARBA" id="ARBA00023065"/>
    </source>
</evidence>
<dbReference type="InterPro" id="IPR036942">
    <property type="entry name" value="Beta-barrel_TonB_sf"/>
</dbReference>
<comment type="subcellular location">
    <subcellularLocation>
        <location evidence="1 12">Cell outer membrane</location>
        <topology evidence="1 12">Multi-pass membrane protein</topology>
    </subcellularLocation>
</comment>
<evidence type="ECO:0000259" key="16">
    <source>
        <dbReference type="Pfam" id="PF00593"/>
    </source>
</evidence>
<evidence type="ECO:0000313" key="18">
    <source>
        <dbReference type="EMBL" id="RJG18536.1"/>
    </source>
</evidence>
<dbReference type="InterPro" id="IPR000531">
    <property type="entry name" value="Beta-barrel_TonB"/>
</dbReference>
<reference evidence="18 19" key="1">
    <citation type="submission" date="2018-09" db="EMBL/GenBank/DDBJ databases">
        <title>Alcanivorax profundi sp. nov., isolated from 1000 m-depth seawater of the Mariana Trench.</title>
        <authorList>
            <person name="Liu J."/>
        </authorList>
    </citation>
    <scope>NUCLEOTIDE SEQUENCE [LARGE SCALE GENOMIC DNA]</scope>
    <source>
        <strain evidence="18 19">MTEO17</strain>
    </source>
</reference>
<feature type="signal peptide" evidence="15">
    <location>
        <begin position="1"/>
        <end position="23"/>
    </location>
</feature>
<comment type="caution">
    <text evidence="18">The sequence shown here is derived from an EMBL/GenBank/DDBJ whole genome shotgun (WGS) entry which is preliminary data.</text>
</comment>
<dbReference type="CDD" id="cd01347">
    <property type="entry name" value="ligand_gated_channel"/>
    <property type="match status" value="1"/>
</dbReference>
<dbReference type="Pfam" id="PF00593">
    <property type="entry name" value="TonB_dep_Rec_b-barrel"/>
    <property type="match status" value="1"/>
</dbReference>
<dbReference type="Gene3D" id="2.170.130.10">
    <property type="entry name" value="TonB-dependent receptor, plug domain"/>
    <property type="match status" value="1"/>
</dbReference>
<dbReference type="SUPFAM" id="SSF56935">
    <property type="entry name" value="Porins"/>
    <property type="match status" value="1"/>
</dbReference>
<evidence type="ECO:0000256" key="1">
    <source>
        <dbReference type="ARBA" id="ARBA00004571"/>
    </source>
</evidence>
<evidence type="ECO:0000256" key="10">
    <source>
        <dbReference type="ARBA" id="ARBA00023136"/>
    </source>
</evidence>
<evidence type="ECO:0000256" key="5">
    <source>
        <dbReference type="ARBA" id="ARBA00022692"/>
    </source>
</evidence>
<evidence type="ECO:0000256" key="11">
    <source>
        <dbReference type="ARBA" id="ARBA00023237"/>
    </source>
</evidence>
<evidence type="ECO:0000256" key="9">
    <source>
        <dbReference type="ARBA" id="ARBA00023077"/>
    </source>
</evidence>
<gene>
    <name evidence="18" type="ORF">D4A39_08705</name>
</gene>
<dbReference type="Proteomes" id="UP000283734">
    <property type="component" value="Unassembled WGS sequence"/>
</dbReference>
<dbReference type="PROSITE" id="PS01156">
    <property type="entry name" value="TONB_DEPENDENT_REC_2"/>
    <property type="match status" value="1"/>
</dbReference>
<accession>A0A418XZU8</accession>
<dbReference type="InterPro" id="IPR010917">
    <property type="entry name" value="TonB_rcpt_CS"/>
</dbReference>
<keyword evidence="11 12" id="KW-0998">Cell outer membrane</keyword>
<dbReference type="InterPro" id="IPR012910">
    <property type="entry name" value="Plug_dom"/>
</dbReference>
<evidence type="ECO:0000256" key="14">
    <source>
        <dbReference type="RuleBase" id="RU003357"/>
    </source>
</evidence>
<dbReference type="PROSITE" id="PS52016">
    <property type="entry name" value="TONB_DEPENDENT_REC_3"/>
    <property type="match status" value="1"/>
</dbReference>
<evidence type="ECO:0000256" key="3">
    <source>
        <dbReference type="ARBA" id="ARBA00022452"/>
    </source>
</evidence>
<evidence type="ECO:0000313" key="19">
    <source>
        <dbReference type="Proteomes" id="UP000283734"/>
    </source>
</evidence>
<keyword evidence="4" id="KW-0410">Iron transport</keyword>
<dbReference type="PANTHER" id="PTHR32552">
    <property type="entry name" value="FERRICHROME IRON RECEPTOR-RELATED"/>
    <property type="match status" value="1"/>
</dbReference>
<feature type="chain" id="PRO_5019205670" evidence="15">
    <location>
        <begin position="24"/>
        <end position="695"/>
    </location>
</feature>
<keyword evidence="6 15" id="KW-0732">Signal</keyword>
<dbReference type="PANTHER" id="PTHR32552:SF68">
    <property type="entry name" value="FERRICHROME OUTER MEMBRANE TRANSPORTER_PHAGE RECEPTOR"/>
    <property type="match status" value="1"/>
</dbReference>
<keyword evidence="10 12" id="KW-0472">Membrane</keyword>
<feature type="domain" description="TonB-dependent receptor plug" evidence="17">
    <location>
        <begin position="62"/>
        <end position="170"/>
    </location>
</feature>
<keyword evidence="3 12" id="KW-1134">Transmembrane beta strand</keyword>
<dbReference type="InterPro" id="IPR037066">
    <property type="entry name" value="Plug_dom_sf"/>
</dbReference>
<dbReference type="Pfam" id="PF07715">
    <property type="entry name" value="Plug"/>
    <property type="match status" value="1"/>
</dbReference>
<evidence type="ECO:0000256" key="7">
    <source>
        <dbReference type="ARBA" id="ARBA00023004"/>
    </source>
</evidence>
<organism evidence="18 19">
    <name type="scientific">Alcanivorax profundi</name>
    <dbReference type="NCBI Taxonomy" id="2338368"/>
    <lineage>
        <taxon>Bacteria</taxon>
        <taxon>Pseudomonadati</taxon>
        <taxon>Pseudomonadota</taxon>
        <taxon>Gammaproteobacteria</taxon>
        <taxon>Oceanospirillales</taxon>
        <taxon>Alcanivoracaceae</taxon>
        <taxon>Alcanivorax</taxon>
    </lineage>
</organism>
<evidence type="ECO:0000259" key="17">
    <source>
        <dbReference type="Pfam" id="PF07715"/>
    </source>
</evidence>
<name>A0A418XZU8_9GAMM</name>
<protein>
    <submittedName>
        <fullName evidence="18">TonB-dependent receptor</fullName>
    </submittedName>
</protein>
<dbReference type="EMBL" id="QYYA01000002">
    <property type="protein sequence ID" value="RJG18536.1"/>
    <property type="molecule type" value="Genomic_DNA"/>
</dbReference>
<dbReference type="OrthoDB" id="9760620at2"/>
<keyword evidence="5 12" id="KW-0812">Transmembrane</keyword>
<keyword evidence="9 14" id="KW-0798">TonB box</keyword>
<dbReference type="GO" id="GO:0015344">
    <property type="term" value="F:siderophore uptake transmembrane transporter activity"/>
    <property type="evidence" value="ECO:0007669"/>
    <property type="project" value="TreeGrafter"/>
</dbReference>
<keyword evidence="2 12" id="KW-0813">Transport</keyword>
<dbReference type="Gene3D" id="2.40.170.20">
    <property type="entry name" value="TonB-dependent receptor, beta-barrel domain"/>
    <property type="match status" value="1"/>
</dbReference>
<evidence type="ECO:0000256" key="12">
    <source>
        <dbReference type="PROSITE-ProRule" id="PRU01360"/>
    </source>
</evidence>
<keyword evidence="7" id="KW-0408">Iron</keyword>
<evidence type="ECO:0000256" key="4">
    <source>
        <dbReference type="ARBA" id="ARBA00022496"/>
    </source>
</evidence>
<keyword evidence="19" id="KW-1185">Reference proteome</keyword>
<sequence>MRLPARKLLATSMGLYLPMAASAVEGQPAGEENLLAAIKVEVEQMKTAETTRAKLEREHALTPGGVTLVEAEDLRERSVVSLGDMLRYVPGMWTATGSTGDGTFISSRGSNLDAVAYDGNGMKLMIDGLPVTAADGNNHNSFIDPLAARYAVVARGANAMTYGASTLGGAINFITPTARTTPNEVYLSAGSHGTVQNSVTGGAVAGDFDGLVTVEQRSYDGFRGHQEQQRSGVYANTGWQISDRIENRLYLTYVDNDQELPGSLSQAQFDEDPYQANPNNIPGNFLYNVEKWRVANRTEWALSDTSDLVVGFSFEDQSLYHPIVENPFFSLLIDNDQTTFGTTVRYDKKLGNHDLLLGLNYGETRVKGGNYQHSGGVRGALSTKVDNKADNLEIFAMDHWHFAERWTLVYGAQAVTGTREVSNTDVASGVERNPKEDYDAINPRVGVIYQLADRSELFANVSKLYEAPTLYQLEDDVQANNETLDPMQGVVGEVGTRGSAPFGQASQWNWEVSVYYAQIEDEILSIDDPNASGTSLSTNIENTIHAGVEALLGASFALGSNAQRIEPVVSLTWNDFTFDNDPIYGDNQLPVAPEFFIKGEVIYRHGNGFFAGPTFDIVDDRFGDFANNKDIEGYELVGARAGVARDNWEIYLEGRNLTDEVYVANVSVSDDETVNPVSIQPGEPRSVYAGVRFDF</sequence>
<feature type="short sequence motif" description="TonB C-terminal box" evidence="13">
    <location>
        <begin position="678"/>
        <end position="695"/>
    </location>
</feature>